<organism evidence="2 3">
    <name type="scientific">Hyunsoonleella flava</name>
    <dbReference type="NCBI Taxonomy" id="2527939"/>
    <lineage>
        <taxon>Bacteria</taxon>
        <taxon>Pseudomonadati</taxon>
        <taxon>Bacteroidota</taxon>
        <taxon>Flavobacteriia</taxon>
        <taxon>Flavobacteriales</taxon>
        <taxon>Flavobacteriaceae</taxon>
    </lineage>
</organism>
<dbReference type="Pfam" id="PF04464">
    <property type="entry name" value="Glyphos_transf"/>
    <property type="match status" value="1"/>
</dbReference>
<reference evidence="2 3" key="1">
    <citation type="submission" date="2019-02" db="EMBL/GenBank/DDBJ databases">
        <title>Hyunsoonleella sp., isolated from marine sediment.</title>
        <authorList>
            <person name="Liu B.-T."/>
        </authorList>
    </citation>
    <scope>NUCLEOTIDE SEQUENCE [LARGE SCALE GENOMIC DNA]</scope>
    <source>
        <strain evidence="2 3">T58</strain>
    </source>
</reference>
<feature type="transmembrane region" description="Helical" evidence="1">
    <location>
        <begin position="116"/>
        <end position="137"/>
    </location>
</feature>
<name>A0A4V2J9T8_9FLAO</name>
<evidence type="ECO:0000313" key="2">
    <source>
        <dbReference type="EMBL" id="TBN00182.1"/>
    </source>
</evidence>
<keyword evidence="1" id="KW-1133">Transmembrane helix</keyword>
<dbReference type="Gene3D" id="3.40.50.12580">
    <property type="match status" value="1"/>
</dbReference>
<dbReference type="RefSeq" id="WP_130965317.1">
    <property type="nucleotide sequence ID" value="NZ_SIRT01000015.1"/>
</dbReference>
<comment type="caution">
    <text evidence="2">The sequence shown here is derived from an EMBL/GenBank/DDBJ whole genome shotgun (WGS) entry which is preliminary data.</text>
</comment>
<dbReference type="GO" id="GO:0047355">
    <property type="term" value="F:CDP-glycerol glycerophosphotransferase activity"/>
    <property type="evidence" value="ECO:0007669"/>
    <property type="project" value="InterPro"/>
</dbReference>
<dbReference type="GO" id="GO:0016020">
    <property type="term" value="C:membrane"/>
    <property type="evidence" value="ECO:0007669"/>
    <property type="project" value="InterPro"/>
</dbReference>
<protein>
    <submittedName>
        <fullName evidence="2">Uncharacterized protein</fullName>
    </submittedName>
</protein>
<proteinExistence type="predicted"/>
<keyword evidence="3" id="KW-1185">Reference proteome</keyword>
<dbReference type="OrthoDB" id="1435186at2"/>
<dbReference type="SUPFAM" id="SSF53756">
    <property type="entry name" value="UDP-Glycosyltransferase/glycogen phosphorylase"/>
    <property type="match status" value="1"/>
</dbReference>
<keyword evidence="1" id="KW-0472">Membrane</keyword>
<sequence length="439" mass="51383">MLKKVQKLNSYKIDYKGINLISLSQIYVFELSLNRFDRSKFIDLLKIFSLDSYLKALFSISFNKKTKPSRIEYLFVNDIYNYSMINTLRTVEASFPKPYIEVICDKRIKKAKSNNLFNYWNFFLICQNYFRVFMLLVRNFKIVRALSREFNINVNLIFLNLLESAFIISCVEKMFRDNQKLKKVILNSDVHKVSRTINLIAQKFNIKTYVLQHGSTVLEYGYLPVSANKMLTWGSLSSKWFEERGVNKKKLQVTGTPKTDLIHKYPIEKVSEKKVSNILVVLNPIGESKVEEFIRLIYNAKLIPNYKITFKLHPGSVDNNNLVYKYFDKSEIKVCKHESIHDLIFNGDLVITTTSTVGNEAIAFHKPLIKIDILKTDSKMEYEQFDCCFNIDDASELNSLIKNTSKLHSKIKNYKNFIEKYFYKLDGKSTKRIIKLITA</sequence>
<accession>A0A4V2J9T8</accession>
<dbReference type="AlphaFoldDB" id="A0A4V2J9T8"/>
<evidence type="ECO:0000256" key="1">
    <source>
        <dbReference type="SAM" id="Phobius"/>
    </source>
</evidence>
<keyword evidence="1" id="KW-0812">Transmembrane</keyword>
<dbReference type="EMBL" id="SIRT01000015">
    <property type="protein sequence ID" value="TBN00182.1"/>
    <property type="molecule type" value="Genomic_DNA"/>
</dbReference>
<dbReference type="InterPro" id="IPR043148">
    <property type="entry name" value="TagF_C"/>
</dbReference>
<evidence type="ECO:0000313" key="3">
    <source>
        <dbReference type="Proteomes" id="UP000291142"/>
    </source>
</evidence>
<dbReference type="Proteomes" id="UP000291142">
    <property type="component" value="Unassembled WGS sequence"/>
</dbReference>
<gene>
    <name evidence="2" type="ORF">EYD45_14685</name>
</gene>
<dbReference type="InterPro" id="IPR007554">
    <property type="entry name" value="Glycerophosphate_synth"/>
</dbReference>